<proteinExistence type="predicted"/>
<name>A0AAV4N3M8_CAEEX</name>
<keyword evidence="2" id="KW-1185">Reference proteome</keyword>
<organism evidence="1 2">
    <name type="scientific">Caerostris extrusa</name>
    <name type="common">Bark spider</name>
    <name type="synonym">Caerostris bankana</name>
    <dbReference type="NCBI Taxonomy" id="172846"/>
    <lineage>
        <taxon>Eukaryota</taxon>
        <taxon>Metazoa</taxon>
        <taxon>Ecdysozoa</taxon>
        <taxon>Arthropoda</taxon>
        <taxon>Chelicerata</taxon>
        <taxon>Arachnida</taxon>
        <taxon>Araneae</taxon>
        <taxon>Araneomorphae</taxon>
        <taxon>Entelegynae</taxon>
        <taxon>Araneoidea</taxon>
        <taxon>Araneidae</taxon>
        <taxon>Caerostris</taxon>
    </lineage>
</organism>
<evidence type="ECO:0000313" key="1">
    <source>
        <dbReference type="EMBL" id="GIX78949.1"/>
    </source>
</evidence>
<dbReference type="EMBL" id="BPLR01002884">
    <property type="protein sequence ID" value="GIX78949.1"/>
    <property type="molecule type" value="Genomic_DNA"/>
</dbReference>
<comment type="caution">
    <text evidence="1">The sequence shown here is derived from an EMBL/GenBank/DDBJ whole genome shotgun (WGS) entry which is preliminary data.</text>
</comment>
<protein>
    <submittedName>
        <fullName evidence="1">Uncharacterized protein</fullName>
    </submittedName>
</protein>
<dbReference type="AlphaFoldDB" id="A0AAV4N3M8"/>
<evidence type="ECO:0000313" key="2">
    <source>
        <dbReference type="Proteomes" id="UP001054945"/>
    </source>
</evidence>
<sequence>MYALRKPRAQNTVRRTKPRIRNNPSSICHFGIRLNPPTSALSLVTKRIFVVRCFDVLDELIYIYGERETGQ</sequence>
<gene>
    <name evidence="1" type="ORF">CEXT_713611</name>
</gene>
<reference evidence="1 2" key="1">
    <citation type="submission" date="2021-06" db="EMBL/GenBank/DDBJ databases">
        <title>Caerostris extrusa draft genome.</title>
        <authorList>
            <person name="Kono N."/>
            <person name="Arakawa K."/>
        </authorList>
    </citation>
    <scope>NUCLEOTIDE SEQUENCE [LARGE SCALE GENOMIC DNA]</scope>
</reference>
<dbReference type="Proteomes" id="UP001054945">
    <property type="component" value="Unassembled WGS sequence"/>
</dbReference>
<accession>A0AAV4N3M8</accession>